<dbReference type="Gene3D" id="3.40.50.720">
    <property type="entry name" value="NAD(P)-binding Rossmann-like Domain"/>
    <property type="match status" value="1"/>
</dbReference>
<feature type="domain" description="Mannitol dehydrogenase N-terminal" evidence="2">
    <location>
        <begin position="42"/>
        <end position="310"/>
    </location>
</feature>
<dbReference type="InterPro" id="IPR013131">
    <property type="entry name" value="Mannitol_DH_N"/>
</dbReference>
<feature type="domain" description="Mannitol dehydrogenase C-terminal" evidence="3">
    <location>
        <begin position="322"/>
        <end position="478"/>
    </location>
</feature>
<dbReference type="InterPro" id="IPR013328">
    <property type="entry name" value="6PGD_dom2"/>
</dbReference>
<evidence type="ECO:0000313" key="5">
    <source>
        <dbReference type="Proteomes" id="UP000009223"/>
    </source>
</evidence>
<proteinExistence type="predicted"/>
<keyword evidence="1" id="KW-0560">Oxidoreductase</keyword>
<dbReference type="GO" id="GO:0016616">
    <property type="term" value="F:oxidoreductase activity, acting on the CH-OH group of donors, NAD or NADP as acceptor"/>
    <property type="evidence" value="ECO:0007669"/>
    <property type="project" value="TreeGrafter"/>
</dbReference>
<evidence type="ECO:0000259" key="2">
    <source>
        <dbReference type="Pfam" id="PF01232"/>
    </source>
</evidence>
<dbReference type="InterPro" id="IPR050988">
    <property type="entry name" value="Mannitol_DH/Oxidoreductase"/>
</dbReference>
<accession>F5YKQ2</accession>
<dbReference type="OrthoDB" id="271711at2"/>
<dbReference type="Pfam" id="PF08125">
    <property type="entry name" value="Mannitol_dh_C"/>
    <property type="match status" value="1"/>
</dbReference>
<keyword evidence="5" id="KW-1185">Reference proteome</keyword>
<organism evidence="4 5">
    <name type="scientific">Treponema primitia (strain ATCC BAA-887 / DSM 12427 / ZAS-2)</name>
    <dbReference type="NCBI Taxonomy" id="545694"/>
    <lineage>
        <taxon>Bacteria</taxon>
        <taxon>Pseudomonadati</taxon>
        <taxon>Spirochaetota</taxon>
        <taxon>Spirochaetia</taxon>
        <taxon>Spirochaetales</taxon>
        <taxon>Treponemataceae</taxon>
        <taxon>Treponema</taxon>
    </lineage>
</organism>
<dbReference type="RefSeq" id="WP_015709434.1">
    <property type="nucleotide sequence ID" value="NC_015578.1"/>
</dbReference>
<dbReference type="Pfam" id="PF01232">
    <property type="entry name" value="Mannitol_dh"/>
    <property type="match status" value="1"/>
</dbReference>
<dbReference type="Proteomes" id="UP000009223">
    <property type="component" value="Chromosome"/>
</dbReference>
<dbReference type="SUPFAM" id="SSF48179">
    <property type="entry name" value="6-phosphogluconate dehydrogenase C-terminal domain-like"/>
    <property type="match status" value="1"/>
</dbReference>
<dbReference type="InterPro" id="IPR013118">
    <property type="entry name" value="Mannitol_DH_C"/>
</dbReference>
<dbReference type="EMBL" id="CP001843">
    <property type="protein sequence ID" value="AEF85083.1"/>
    <property type="molecule type" value="Genomic_DNA"/>
</dbReference>
<dbReference type="KEGG" id="tpi:TREPR_0590"/>
<reference evidence="5" key="1">
    <citation type="submission" date="2009-12" db="EMBL/GenBank/DDBJ databases">
        <title>Complete sequence of Treponema primitia strain ZAS-2.</title>
        <authorList>
            <person name="Tetu S.G."/>
            <person name="Matson E."/>
            <person name="Ren Q."/>
            <person name="Seshadri R."/>
            <person name="Elbourne L."/>
            <person name="Hassan K.A."/>
            <person name="Durkin A."/>
            <person name="Radune D."/>
            <person name="Mohamoud Y."/>
            <person name="Shay R."/>
            <person name="Jin S."/>
            <person name="Zhang X."/>
            <person name="Lucey K."/>
            <person name="Ballor N.R."/>
            <person name="Ottesen E."/>
            <person name="Rosenthal R."/>
            <person name="Allen A."/>
            <person name="Leadbetter J.R."/>
            <person name="Paulsen I.T."/>
        </authorList>
    </citation>
    <scope>NUCLEOTIDE SEQUENCE [LARGE SCALE GENOMIC DNA]</scope>
    <source>
        <strain evidence="5">ATCC BAA-887 / DSM 12427 / ZAS-2</strain>
    </source>
</reference>
<evidence type="ECO:0000259" key="3">
    <source>
        <dbReference type="Pfam" id="PF08125"/>
    </source>
</evidence>
<dbReference type="InterPro" id="IPR036291">
    <property type="entry name" value="NAD(P)-bd_dom_sf"/>
</dbReference>
<dbReference type="SUPFAM" id="SSF51735">
    <property type="entry name" value="NAD(P)-binding Rossmann-fold domains"/>
    <property type="match status" value="1"/>
</dbReference>
<dbReference type="eggNOG" id="COG0246">
    <property type="taxonomic scope" value="Bacteria"/>
</dbReference>
<gene>
    <name evidence="4" type="ordered locus">TREPR_0590</name>
</gene>
<dbReference type="AlphaFoldDB" id="F5YKQ2"/>
<evidence type="ECO:0000313" key="4">
    <source>
        <dbReference type="EMBL" id="AEF85083.1"/>
    </source>
</evidence>
<reference evidence="4 5" key="2">
    <citation type="journal article" date="2011" name="ISME J.">
        <title>RNA-seq reveals cooperative metabolic interactions between two termite-gut spirochete species in co-culture.</title>
        <authorList>
            <person name="Rosenthal A.Z."/>
            <person name="Matson E.G."/>
            <person name="Eldar A."/>
            <person name="Leadbetter J.R."/>
        </authorList>
    </citation>
    <scope>NUCLEOTIDE SEQUENCE [LARGE SCALE GENOMIC DNA]</scope>
    <source>
        <strain evidence="5">ATCC BAA-887 / DSM 12427 / ZAS-2</strain>
    </source>
</reference>
<dbReference type="PANTHER" id="PTHR43362">
    <property type="entry name" value="MANNITOL DEHYDROGENASE DSF1-RELATED"/>
    <property type="match status" value="1"/>
</dbReference>
<dbReference type="STRING" id="545694.TREPR_0590"/>
<dbReference type="HOGENOM" id="CLU_037833_0_0_12"/>
<dbReference type="InterPro" id="IPR008927">
    <property type="entry name" value="6-PGluconate_DH-like_C_sf"/>
</dbReference>
<evidence type="ECO:0000256" key="1">
    <source>
        <dbReference type="ARBA" id="ARBA00023002"/>
    </source>
</evidence>
<sequence length="541" mass="59361">MLLLNKKTVKEQKVEFEKAGIRVPDFDINALGKRSFDAPVWVHFSVGNLFKAYHAMLAQRLIEMGAMDRGIIAVAPFDHELIKKVFLPHDNLYIHVTMKADSSLEKSVVASVTEALAADSADPAQWERLRAIFCALSLQIVSLSITEKGYDLRNMDGSFKPEILKEFEAGPAAPVHGMTKLTALLYERYTRGSGRPLALVSTDNFSHNGDKLKAAILAVAGEWKARSFVDQGFVNWLSDPAKAAFPLTMIDKITPYPSEKVRDQLEAIGLGGMEIVDTGGHSANAPFVNTEEAEYLVIEDAFPNGRPPLEKAGVYFTDRATVDKVEKMKVCTCLNPLHTALAIFGCLLGYSSIAAEMKDPDLVTLVRKIAYDEGMPVVTDPGIIKPADFVREVLEKRFSNPNIPDTPQRIATDTSQKLGIRFGETIKLYTLNPALDIKKLVLIPLVLAAWCRYLLGLDDQGKAFAPSPDPLLVNLQEALEGVALGNPGSAAGKLRPILSNQKIFAVNLYDVGLGKPVESYFAELLTGPGAVRKTLQKYLEY</sequence>
<dbReference type="PANTHER" id="PTHR43362:SF1">
    <property type="entry name" value="MANNITOL DEHYDROGENASE 2-RELATED"/>
    <property type="match status" value="1"/>
</dbReference>
<name>F5YKQ2_TREPZ</name>
<dbReference type="Gene3D" id="1.10.1040.10">
    <property type="entry name" value="N-(1-d-carboxylethyl)-l-norvaline Dehydrogenase, domain 2"/>
    <property type="match status" value="1"/>
</dbReference>
<protein>
    <submittedName>
        <fullName evidence="4">Mannitol-1-phosphate/altronate dehydrogenase</fullName>
    </submittedName>
</protein>